<keyword evidence="3" id="KW-1185">Reference proteome</keyword>
<dbReference type="RefSeq" id="WP_194506333.1">
    <property type="nucleotide sequence ID" value="NZ_JADILU010000001.1"/>
</dbReference>
<proteinExistence type="predicted"/>
<name>A0ABW5ZY07_9FLAO</name>
<evidence type="ECO:0000256" key="1">
    <source>
        <dbReference type="ARBA" id="ARBA00022729"/>
    </source>
</evidence>
<dbReference type="InterPro" id="IPR026444">
    <property type="entry name" value="Secre_tail"/>
</dbReference>
<dbReference type="EMBL" id="JBHUOS010000010">
    <property type="protein sequence ID" value="MFD2916806.1"/>
    <property type="molecule type" value="Genomic_DNA"/>
</dbReference>
<sequence>MKKTTSLKLSKQLAKYGALTAAIVGVNDASGQSIIYDDIADFTGGIGDTFQIDLNNDGTDDFQIRHNGSSNLYIDPLTASNDVLGSGGATFAYPFALSNGATISSGAASWYNNGFSGGFQSLNYGSCSYGNWCSITDGFLGLRFNISGSIHYGWARLDIDASGDVWTIKDFAYHDTADTALNAGQETLSVGTSVIEDIKIVALNKSIGLYNLSDATNYRLVNMAGKQILDGETTGSSFVIEANAIANGIYILELTDPNSKAVIRKKLVL</sequence>
<dbReference type="NCBIfam" id="TIGR04183">
    <property type="entry name" value="Por_Secre_tail"/>
    <property type="match status" value="1"/>
</dbReference>
<gene>
    <name evidence="2" type="ORF">ACFS29_14210</name>
</gene>
<accession>A0ABW5ZY07</accession>
<reference evidence="3" key="1">
    <citation type="journal article" date="2019" name="Int. J. Syst. Evol. Microbiol.">
        <title>The Global Catalogue of Microorganisms (GCM) 10K type strain sequencing project: providing services to taxonomists for standard genome sequencing and annotation.</title>
        <authorList>
            <consortium name="The Broad Institute Genomics Platform"/>
            <consortium name="The Broad Institute Genome Sequencing Center for Infectious Disease"/>
            <person name="Wu L."/>
            <person name="Ma J."/>
        </authorList>
    </citation>
    <scope>NUCLEOTIDE SEQUENCE [LARGE SCALE GENOMIC DNA]</scope>
    <source>
        <strain evidence="3">KCTC 32514</strain>
    </source>
</reference>
<evidence type="ECO:0000313" key="3">
    <source>
        <dbReference type="Proteomes" id="UP001597548"/>
    </source>
</evidence>
<keyword evidence="1" id="KW-0732">Signal</keyword>
<protein>
    <submittedName>
        <fullName evidence="2">T9SS type A sorting domain-containing protein</fullName>
    </submittedName>
</protein>
<organism evidence="2 3">
    <name type="scientific">Psychroserpens luteus</name>
    <dbReference type="NCBI Taxonomy" id="1434066"/>
    <lineage>
        <taxon>Bacteria</taxon>
        <taxon>Pseudomonadati</taxon>
        <taxon>Bacteroidota</taxon>
        <taxon>Flavobacteriia</taxon>
        <taxon>Flavobacteriales</taxon>
        <taxon>Flavobacteriaceae</taxon>
        <taxon>Psychroserpens</taxon>
    </lineage>
</organism>
<evidence type="ECO:0000313" key="2">
    <source>
        <dbReference type="EMBL" id="MFD2916806.1"/>
    </source>
</evidence>
<dbReference type="Proteomes" id="UP001597548">
    <property type="component" value="Unassembled WGS sequence"/>
</dbReference>
<comment type="caution">
    <text evidence="2">The sequence shown here is derived from an EMBL/GenBank/DDBJ whole genome shotgun (WGS) entry which is preliminary data.</text>
</comment>